<comment type="caution">
    <text evidence="2">The sequence shown here is derived from an EMBL/GenBank/DDBJ whole genome shotgun (WGS) entry which is preliminary data.</text>
</comment>
<dbReference type="CDD" id="cd12108">
    <property type="entry name" value="Hr-like"/>
    <property type="match status" value="1"/>
</dbReference>
<name>A0ABX1N4F6_9RHOO</name>
<accession>A0ABX1N4F6</accession>
<protein>
    <submittedName>
        <fullName evidence="2">Hemerythrin domain-containing protein</fullName>
    </submittedName>
</protein>
<gene>
    <name evidence="2" type="ORF">GO608_12350</name>
</gene>
<evidence type="ECO:0000313" key="3">
    <source>
        <dbReference type="Proteomes" id="UP000601990"/>
    </source>
</evidence>
<dbReference type="InterPro" id="IPR012312">
    <property type="entry name" value="Hemerythrin-like"/>
</dbReference>
<dbReference type="PANTHER" id="PTHR35585">
    <property type="entry name" value="HHE DOMAIN PROTEIN (AFU_ORTHOLOGUE AFUA_4G00730)"/>
    <property type="match status" value="1"/>
</dbReference>
<evidence type="ECO:0000259" key="1">
    <source>
        <dbReference type="Pfam" id="PF01814"/>
    </source>
</evidence>
<dbReference type="EMBL" id="WTVH01000023">
    <property type="protein sequence ID" value="NMF94117.1"/>
    <property type="molecule type" value="Genomic_DNA"/>
</dbReference>
<sequence length="196" mass="22041">MNSLMRKLSPSATHMIRTDHSHVLSIFHQYETDTSPQTKKALVHSACLSLEIHAQLEEEIFYPAMRQAMAESATVDKSVGEHEEMRRLIAQLRGMEPTDPQYDETFMSLMRDVLHHAAEEETIMLPKAERLLGNRLTELGAEMMKRRLELSAPHAGEIAMNGVRTMHTGTLVMTTGAAVAGAYLLKKVFDRGHHHA</sequence>
<dbReference type="RefSeq" id="WP_169199354.1">
    <property type="nucleotide sequence ID" value="NZ_WTVH02000010.1"/>
</dbReference>
<dbReference type="Pfam" id="PF01814">
    <property type="entry name" value="Hemerythrin"/>
    <property type="match status" value="1"/>
</dbReference>
<dbReference type="Gene3D" id="1.20.120.520">
    <property type="entry name" value="nmb1532 protein domain like"/>
    <property type="match status" value="1"/>
</dbReference>
<dbReference type="PANTHER" id="PTHR35585:SF1">
    <property type="entry name" value="HHE DOMAIN PROTEIN (AFU_ORTHOLOGUE AFUA_4G00730)"/>
    <property type="match status" value="1"/>
</dbReference>
<organism evidence="2 3">
    <name type="scientific">Aromatoleum buckelii</name>
    <dbReference type="NCBI Taxonomy" id="200254"/>
    <lineage>
        <taxon>Bacteria</taxon>
        <taxon>Pseudomonadati</taxon>
        <taxon>Pseudomonadota</taxon>
        <taxon>Betaproteobacteria</taxon>
        <taxon>Rhodocyclales</taxon>
        <taxon>Rhodocyclaceae</taxon>
        <taxon>Aromatoleum</taxon>
    </lineage>
</organism>
<keyword evidence="3" id="KW-1185">Reference proteome</keyword>
<evidence type="ECO:0000313" key="2">
    <source>
        <dbReference type="EMBL" id="NMF94117.1"/>
    </source>
</evidence>
<dbReference type="Proteomes" id="UP000601990">
    <property type="component" value="Unassembled WGS sequence"/>
</dbReference>
<reference evidence="2" key="1">
    <citation type="submission" date="2019-12" db="EMBL/GenBank/DDBJ databases">
        <title>Comparative genomics gives insights into the taxonomy of the Azoarcus-Aromatoleum group and reveals separate origins of nif in the plant-associated Azoarcus and non-plant-associated Aromatoleum sub-groups.</title>
        <authorList>
            <person name="Lafos M."/>
            <person name="Maluk M."/>
            <person name="Batista M."/>
            <person name="Junghare M."/>
            <person name="Carmona M."/>
            <person name="Faoro H."/>
            <person name="Cruz L.M."/>
            <person name="Battistoni F."/>
            <person name="De Souza E."/>
            <person name="Pedrosa F."/>
            <person name="Chen W.-M."/>
            <person name="Poole P.S."/>
            <person name="Dixon R.A."/>
            <person name="James E.K."/>
        </authorList>
    </citation>
    <scope>NUCLEOTIDE SEQUENCE</scope>
    <source>
        <strain evidence="2">U120</strain>
    </source>
</reference>
<proteinExistence type="predicted"/>
<feature type="domain" description="Hemerythrin-like" evidence="1">
    <location>
        <begin position="12"/>
        <end position="128"/>
    </location>
</feature>